<dbReference type="AlphaFoldDB" id="A0A084TII3"/>
<protein>
    <recommendedName>
        <fullName evidence="3">DUF1684 domain-containing protein</fullName>
    </recommendedName>
</protein>
<dbReference type="PANTHER" id="PTHR41913:SF1">
    <property type="entry name" value="DUF1684 DOMAIN-CONTAINING PROTEIN"/>
    <property type="match status" value="1"/>
</dbReference>
<proteinExistence type="predicted"/>
<dbReference type="PROSITE" id="PS51257">
    <property type="entry name" value="PROKAR_LIPOPROTEIN"/>
    <property type="match status" value="1"/>
</dbReference>
<reference evidence="2" key="2">
    <citation type="submission" date="2014-07" db="EMBL/GenBank/DDBJ databases">
        <title>Genome sequence of Mangrovimonas yunxiaonensis.</title>
        <authorList>
            <person name="Li Y."/>
            <person name="Zheng T."/>
        </authorList>
    </citation>
    <scope>NUCLEOTIDE SEQUENCE [LARGE SCALE GENOMIC DNA]</scope>
    <source>
        <strain evidence="2">LY01</strain>
    </source>
</reference>
<comment type="caution">
    <text evidence="1">The sequence shown here is derived from an EMBL/GenBank/DDBJ whole genome shotgun (WGS) entry which is preliminary data.</text>
</comment>
<dbReference type="OrthoDB" id="5493262at2"/>
<dbReference type="PANTHER" id="PTHR41913">
    <property type="entry name" value="DUF1684 DOMAIN-CONTAINING PROTEIN"/>
    <property type="match status" value="1"/>
</dbReference>
<gene>
    <name evidence="1" type="ORF">IA57_08565</name>
</gene>
<keyword evidence="2" id="KW-1185">Reference proteome</keyword>
<dbReference type="RefSeq" id="WP_036121901.1">
    <property type="nucleotide sequence ID" value="NZ_BMET01000007.1"/>
</dbReference>
<dbReference type="eggNOG" id="COG3358">
    <property type="taxonomic scope" value="Bacteria"/>
</dbReference>
<evidence type="ECO:0000313" key="1">
    <source>
        <dbReference type="EMBL" id="KFB00519.1"/>
    </source>
</evidence>
<organism evidence="1 2">
    <name type="scientific">Mangrovimonas yunxiaonensis</name>
    <dbReference type="NCBI Taxonomy" id="1197477"/>
    <lineage>
        <taxon>Bacteria</taxon>
        <taxon>Pseudomonadati</taxon>
        <taxon>Bacteroidota</taxon>
        <taxon>Flavobacteriia</taxon>
        <taxon>Flavobacteriales</taxon>
        <taxon>Flavobacteriaceae</taxon>
        <taxon>Mangrovimonas</taxon>
    </lineage>
</organism>
<dbReference type="STRING" id="1197477.IA57_08565"/>
<evidence type="ECO:0008006" key="3">
    <source>
        <dbReference type="Google" id="ProtNLM"/>
    </source>
</evidence>
<reference evidence="1 2" key="1">
    <citation type="journal article" date="2014" name="Genome Announc.">
        <title>Draft Genome Sequence of the Algicidal Bacterium Mangrovimonas yunxiaonensis Strain LY01.</title>
        <authorList>
            <person name="Li Y."/>
            <person name="Zhu H."/>
            <person name="Li C."/>
            <person name="Zhang H."/>
            <person name="Chen Z."/>
            <person name="Zheng W."/>
            <person name="Xu H."/>
            <person name="Zheng T."/>
        </authorList>
    </citation>
    <scope>NUCLEOTIDE SEQUENCE [LARGE SCALE GENOMIC DNA]</scope>
    <source>
        <strain evidence="1 2">LY01</strain>
    </source>
</reference>
<name>A0A084TII3_9FLAO</name>
<evidence type="ECO:0000313" key="2">
    <source>
        <dbReference type="Proteomes" id="UP000028521"/>
    </source>
</evidence>
<dbReference type="Pfam" id="PF07920">
    <property type="entry name" value="DUF1684"/>
    <property type="match status" value="1"/>
</dbReference>
<dbReference type="InterPro" id="IPR012467">
    <property type="entry name" value="DUF1684"/>
</dbReference>
<dbReference type="Proteomes" id="UP000028521">
    <property type="component" value="Unassembled WGS sequence"/>
</dbReference>
<accession>A0A084TII3</accession>
<dbReference type="EMBL" id="JPFK01000007">
    <property type="protein sequence ID" value="KFB00519.1"/>
    <property type="molecule type" value="Genomic_DNA"/>
</dbReference>
<sequence length="203" mass="23353">MKHILALFLVVLLVSCNQGKQPVLGDTAWQREQNANFKDASKSPLTDKDRKNFKGLAFFKMDSAYVVQARLTRTPDTPWFKMKTTTERLSEERVYGTIEFKLHGEIYKLNVYQGKEMMAKPGYEDYLFLPFLDDTNGETTYGGGRYLDLRIPENDVITVDFNKAYNPLCAYNEAYSCPIVPRANYVSTEVKAGVMAYKKQLFY</sequence>